<evidence type="ECO:0000256" key="1">
    <source>
        <dbReference type="ARBA" id="ARBA00022448"/>
    </source>
</evidence>
<keyword evidence="1" id="KW-0813">Transport</keyword>
<dbReference type="Pfam" id="PF14715">
    <property type="entry name" value="FixP_N"/>
    <property type="match status" value="1"/>
</dbReference>
<dbReference type="Gene3D" id="1.10.760.10">
    <property type="entry name" value="Cytochrome c-like domain"/>
    <property type="match status" value="1"/>
</dbReference>
<evidence type="ECO:0000256" key="3">
    <source>
        <dbReference type="ARBA" id="ARBA00022723"/>
    </source>
</evidence>
<accession>A0A0M4CXR8</accession>
<evidence type="ECO:0000256" key="6">
    <source>
        <dbReference type="PROSITE-ProRule" id="PRU00433"/>
    </source>
</evidence>
<dbReference type="AlphaFoldDB" id="A0A0M4CXR8"/>
<dbReference type="InterPro" id="IPR032858">
    <property type="entry name" value="CcoP_N"/>
</dbReference>
<dbReference type="OrthoDB" id="9811281at2"/>
<name>A0A0M4CXR8_9BACT</name>
<evidence type="ECO:0000259" key="8">
    <source>
        <dbReference type="PROSITE" id="PS51007"/>
    </source>
</evidence>
<proteinExistence type="predicted"/>
<dbReference type="GO" id="GO:0046872">
    <property type="term" value="F:metal ion binding"/>
    <property type="evidence" value="ECO:0007669"/>
    <property type="project" value="UniProtKB-KW"/>
</dbReference>
<dbReference type="PATRIC" id="fig|1603606.3.peg.2505"/>
<dbReference type="KEGG" id="des:DSOUD_2315"/>
<dbReference type="RefSeq" id="WP_157671849.1">
    <property type="nucleotide sequence ID" value="NZ_CP010802.1"/>
</dbReference>
<keyword evidence="5 6" id="KW-0408">Iron</keyword>
<dbReference type="InterPro" id="IPR038414">
    <property type="entry name" value="CcoP_N_sf"/>
</dbReference>
<sequence>MSMLEEHQHKHPVHEFDGIIENRANRPPAYFAVLFYGLIVWGVIFCAYYLLSGWSSSGEFEEKMAAHQQQAGSAPVAAAAPATALEEAENGKELFASHCAMCHGAEGEGGIGPDLTSGSFKYGRDAADIAESIRNGRPRGMPAFGSQFKAAEIDSLTDFVLSLK</sequence>
<evidence type="ECO:0000256" key="7">
    <source>
        <dbReference type="SAM" id="Phobius"/>
    </source>
</evidence>
<dbReference type="EMBL" id="CP010802">
    <property type="protein sequence ID" value="ALC17078.1"/>
    <property type="molecule type" value="Genomic_DNA"/>
</dbReference>
<gene>
    <name evidence="9" type="ORF">DSOUD_2315</name>
</gene>
<dbReference type="PANTHER" id="PTHR37823">
    <property type="entry name" value="CYTOCHROME C-553-LIKE"/>
    <property type="match status" value="1"/>
</dbReference>
<keyword evidence="2 6" id="KW-0349">Heme</keyword>
<reference evidence="9 10" key="1">
    <citation type="submission" date="2015-07" db="EMBL/GenBank/DDBJ databases">
        <title>Isolation and Genomic Characterization of a Novel Halophilic Metal-Reducing Deltaproteobacterium from the Deep Subsurface.</title>
        <authorList>
            <person name="Badalamenti J.P."/>
            <person name="Summers Z.M."/>
            <person name="Gralnick J.A."/>
            <person name="Bond D.R."/>
        </authorList>
    </citation>
    <scope>NUCLEOTIDE SEQUENCE [LARGE SCALE GENOMIC DNA]</scope>
    <source>
        <strain evidence="9 10">WTL</strain>
    </source>
</reference>
<dbReference type="InterPro" id="IPR009056">
    <property type="entry name" value="Cyt_c-like_dom"/>
</dbReference>
<evidence type="ECO:0000256" key="4">
    <source>
        <dbReference type="ARBA" id="ARBA00022982"/>
    </source>
</evidence>
<dbReference type="Pfam" id="PF13442">
    <property type="entry name" value="Cytochrome_CBB3"/>
    <property type="match status" value="1"/>
</dbReference>
<keyword evidence="7" id="KW-1133">Transmembrane helix</keyword>
<dbReference type="PROSITE" id="PS51007">
    <property type="entry name" value="CYTC"/>
    <property type="match status" value="1"/>
</dbReference>
<keyword evidence="4" id="KW-0249">Electron transport</keyword>
<protein>
    <submittedName>
        <fullName evidence="9">Monoheme cytochrome c</fullName>
    </submittedName>
</protein>
<dbReference type="GO" id="GO:0009055">
    <property type="term" value="F:electron transfer activity"/>
    <property type="evidence" value="ECO:0007669"/>
    <property type="project" value="InterPro"/>
</dbReference>
<evidence type="ECO:0000256" key="5">
    <source>
        <dbReference type="ARBA" id="ARBA00023004"/>
    </source>
</evidence>
<evidence type="ECO:0000256" key="2">
    <source>
        <dbReference type="ARBA" id="ARBA00022617"/>
    </source>
</evidence>
<feature type="domain" description="Cytochrome c" evidence="8">
    <location>
        <begin position="86"/>
        <end position="164"/>
    </location>
</feature>
<dbReference type="Gene3D" id="6.10.280.130">
    <property type="match status" value="1"/>
</dbReference>
<keyword evidence="10" id="KW-1185">Reference proteome</keyword>
<evidence type="ECO:0000313" key="10">
    <source>
        <dbReference type="Proteomes" id="UP000057158"/>
    </source>
</evidence>
<dbReference type="STRING" id="1603606.DSOUD_2315"/>
<dbReference type="GO" id="GO:0020037">
    <property type="term" value="F:heme binding"/>
    <property type="evidence" value="ECO:0007669"/>
    <property type="project" value="InterPro"/>
</dbReference>
<keyword evidence="7" id="KW-0812">Transmembrane</keyword>
<dbReference type="InterPro" id="IPR051811">
    <property type="entry name" value="Cytochrome_c550/c551-like"/>
</dbReference>
<dbReference type="Proteomes" id="UP000057158">
    <property type="component" value="Chromosome"/>
</dbReference>
<evidence type="ECO:0000313" key="9">
    <source>
        <dbReference type="EMBL" id="ALC17078.1"/>
    </source>
</evidence>
<organism evidence="9 10">
    <name type="scientific">Desulfuromonas soudanensis</name>
    <dbReference type="NCBI Taxonomy" id="1603606"/>
    <lineage>
        <taxon>Bacteria</taxon>
        <taxon>Pseudomonadati</taxon>
        <taxon>Thermodesulfobacteriota</taxon>
        <taxon>Desulfuromonadia</taxon>
        <taxon>Desulfuromonadales</taxon>
        <taxon>Desulfuromonadaceae</taxon>
        <taxon>Desulfuromonas</taxon>
    </lineage>
</organism>
<feature type="transmembrane region" description="Helical" evidence="7">
    <location>
        <begin position="29"/>
        <end position="51"/>
    </location>
</feature>
<dbReference type="InterPro" id="IPR036909">
    <property type="entry name" value="Cyt_c-like_dom_sf"/>
</dbReference>
<dbReference type="PANTHER" id="PTHR37823:SF1">
    <property type="entry name" value="CYTOCHROME C-553-LIKE"/>
    <property type="match status" value="1"/>
</dbReference>
<dbReference type="SUPFAM" id="SSF46626">
    <property type="entry name" value="Cytochrome c"/>
    <property type="match status" value="1"/>
</dbReference>
<keyword evidence="7" id="KW-0472">Membrane</keyword>
<keyword evidence="3 6" id="KW-0479">Metal-binding</keyword>